<organism evidence="1 2">
    <name type="scientific">Hydrobacter penzbergensis</name>
    <dbReference type="NCBI Taxonomy" id="1235997"/>
    <lineage>
        <taxon>Bacteria</taxon>
        <taxon>Pseudomonadati</taxon>
        <taxon>Bacteroidota</taxon>
        <taxon>Chitinophagia</taxon>
        <taxon>Chitinophagales</taxon>
        <taxon>Chitinophagaceae</taxon>
        <taxon>Hydrobacter</taxon>
    </lineage>
</organism>
<comment type="caution">
    <text evidence="1">The sequence shown here is derived from an EMBL/GenBank/DDBJ whole genome shotgun (WGS) entry which is preliminary data.</text>
</comment>
<name>A0A8X8LDC9_9BACT</name>
<accession>A0A8X8LDC9</accession>
<evidence type="ECO:0000313" key="1">
    <source>
        <dbReference type="EMBL" id="SDW45965.1"/>
    </source>
</evidence>
<proteinExistence type="predicted"/>
<sequence>MNSPEEKRCLYCEKLLSDKMRRDAKFCNTYCRTAFNNRRRSGVNPDIVNIDKVLHRNFELLQNALKNKEYAYVDRDRLRGKGFNFDYFTQAKGEFRYCYTLCYKLTDDGKIKVSRGFDSIVKKFE</sequence>
<protein>
    <recommendedName>
        <fullName evidence="3">DUF2116 family Zn-ribbon domain-containing protein</fullName>
    </recommendedName>
</protein>
<keyword evidence="2" id="KW-1185">Reference proteome</keyword>
<gene>
    <name evidence="1" type="ORF">SAMN05444410_10311</name>
</gene>
<evidence type="ECO:0008006" key="3">
    <source>
        <dbReference type="Google" id="ProtNLM"/>
    </source>
</evidence>
<dbReference type="AlphaFoldDB" id="A0A8X8LDC9"/>
<evidence type="ECO:0000313" key="2">
    <source>
        <dbReference type="Proteomes" id="UP000198711"/>
    </source>
</evidence>
<reference evidence="1 2" key="1">
    <citation type="submission" date="2016-10" db="EMBL/GenBank/DDBJ databases">
        <authorList>
            <person name="Varghese N."/>
            <person name="Submissions S."/>
        </authorList>
    </citation>
    <scope>NUCLEOTIDE SEQUENCE [LARGE SCALE GENOMIC DNA]</scope>
    <source>
        <strain evidence="1 2">DSM 25353</strain>
    </source>
</reference>
<dbReference type="Proteomes" id="UP000198711">
    <property type="component" value="Unassembled WGS sequence"/>
</dbReference>
<dbReference type="EMBL" id="FNNO01000003">
    <property type="protein sequence ID" value="SDW45965.1"/>
    <property type="molecule type" value="Genomic_DNA"/>
</dbReference>